<dbReference type="AlphaFoldDB" id="A0A9X1RQ37"/>
<dbReference type="PANTHER" id="PTHR43537:SF20">
    <property type="entry name" value="HTH-TYPE TRANSCRIPTIONAL REPRESSOR GLAR"/>
    <property type="match status" value="1"/>
</dbReference>
<dbReference type="SUPFAM" id="SSF48008">
    <property type="entry name" value="GntR ligand-binding domain-like"/>
    <property type="match status" value="1"/>
</dbReference>
<dbReference type="PROSITE" id="PS50949">
    <property type="entry name" value="HTH_GNTR"/>
    <property type="match status" value="1"/>
</dbReference>
<dbReference type="Pfam" id="PF00392">
    <property type="entry name" value="GntR"/>
    <property type="match status" value="1"/>
</dbReference>
<evidence type="ECO:0000256" key="3">
    <source>
        <dbReference type="ARBA" id="ARBA00023163"/>
    </source>
</evidence>
<keyword evidence="1" id="KW-0805">Transcription regulation</keyword>
<feature type="domain" description="HTH gntR-type" evidence="5">
    <location>
        <begin position="14"/>
        <end position="81"/>
    </location>
</feature>
<feature type="region of interest" description="Disordered" evidence="4">
    <location>
        <begin position="229"/>
        <end position="270"/>
    </location>
</feature>
<keyword evidence="3" id="KW-0804">Transcription</keyword>
<feature type="compositionally biased region" description="Basic and acidic residues" evidence="4">
    <location>
        <begin position="229"/>
        <end position="243"/>
    </location>
</feature>
<dbReference type="SMART" id="SM00895">
    <property type="entry name" value="FCD"/>
    <property type="match status" value="1"/>
</dbReference>
<dbReference type="Gene3D" id="1.10.10.10">
    <property type="entry name" value="Winged helix-like DNA-binding domain superfamily/Winged helix DNA-binding domain"/>
    <property type="match status" value="1"/>
</dbReference>
<dbReference type="InterPro" id="IPR036390">
    <property type="entry name" value="WH_DNA-bd_sf"/>
</dbReference>
<dbReference type="EMBL" id="JAKLJA010000004">
    <property type="protein sequence ID" value="MCG5073248.1"/>
    <property type="molecule type" value="Genomic_DNA"/>
</dbReference>
<dbReference type="PANTHER" id="PTHR43537">
    <property type="entry name" value="TRANSCRIPTIONAL REGULATOR, GNTR FAMILY"/>
    <property type="match status" value="1"/>
</dbReference>
<organism evidence="6 7">
    <name type="scientific">Paraburkholderia tagetis</name>
    <dbReference type="NCBI Taxonomy" id="2913261"/>
    <lineage>
        <taxon>Bacteria</taxon>
        <taxon>Pseudomonadati</taxon>
        <taxon>Pseudomonadota</taxon>
        <taxon>Betaproteobacteria</taxon>
        <taxon>Burkholderiales</taxon>
        <taxon>Burkholderiaceae</taxon>
        <taxon>Paraburkholderia</taxon>
    </lineage>
</organism>
<comment type="caution">
    <text evidence="6">The sequence shown here is derived from an EMBL/GenBank/DDBJ whole genome shotgun (WGS) entry which is preliminary data.</text>
</comment>
<dbReference type="SUPFAM" id="SSF46785">
    <property type="entry name" value="Winged helix' DNA-binding domain"/>
    <property type="match status" value="1"/>
</dbReference>
<dbReference type="InterPro" id="IPR036388">
    <property type="entry name" value="WH-like_DNA-bd_sf"/>
</dbReference>
<keyword evidence="7" id="KW-1185">Reference proteome</keyword>
<dbReference type="Proteomes" id="UP001139308">
    <property type="component" value="Unassembled WGS sequence"/>
</dbReference>
<dbReference type="RefSeq" id="WP_238462989.1">
    <property type="nucleotide sequence ID" value="NZ_JAKLJA010000004.1"/>
</dbReference>
<reference evidence="6" key="1">
    <citation type="submission" date="2022-01" db="EMBL/GenBank/DDBJ databases">
        <title>Genome sequence and assembly of Parabukholderia sp. RG36.</title>
        <authorList>
            <person name="Chhetri G."/>
        </authorList>
    </citation>
    <scope>NUCLEOTIDE SEQUENCE</scope>
    <source>
        <strain evidence="6">RG36</strain>
    </source>
</reference>
<proteinExistence type="predicted"/>
<dbReference type="Pfam" id="PF07729">
    <property type="entry name" value="FCD"/>
    <property type="match status" value="1"/>
</dbReference>
<dbReference type="GO" id="GO:0003677">
    <property type="term" value="F:DNA binding"/>
    <property type="evidence" value="ECO:0007669"/>
    <property type="project" value="UniProtKB-KW"/>
</dbReference>
<dbReference type="InterPro" id="IPR011711">
    <property type="entry name" value="GntR_C"/>
</dbReference>
<accession>A0A9X1RQ37</accession>
<name>A0A9X1RQ37_9BURK</name>
<dbReference type="GO" id="GO:0003700">
    <property type="term" value="F:DNA-binding transcription factor activity"/>
    <property type="evidence" value="ECO:0007669"/>
    <property type="project" value="InterPro"/>
</dbReference>
<sequence length="270" mass="29760">MDITLDNADSSSPRTLASVLADAILQDIVTGALPPGSKLKIRELAERYQTSAIPLREAVSRLAMSGFVETEDQRGFRVTQVSKEDLEDITSVRQCIESEALRDAIESGNLEWEGAVLSAFHMVNSQPTVTGDPPRMNPAWERAHDNFHTTLLAGCRSKWLKHFAATLRTQTARYRHMSLRSQHASERDVGKEHEAIVKAVLAHDADRACELLREHFAATTRLVLDRGEGADTARDASSEDGNKDSNQAVNKDSNKDSNKTASARKRRAAA</sequence>
<evidence type="ECO:0000313" key="6">
    <source>
        <dbReference type="EMBL" id="MCG5073248.1"/>
    </source>
</evidence>
<dbReference type="InterPro" id="IPR000524">
    <property type="entry name" value="Tscrpt_reg_HTH_GntR"/>
</dbReference>
<evidence type="ECO:0000256" key="4">
    <source>
        <dbReference type="SAM" id="MobiDB-lite"/>
    </source>
</evidence>
<dbReference type="SMART" id="SM00345">
    <property type="entry name" value="HTH_GNTR"/>
    <property type="match status" value="1"/>
</dbReference>
<evidence type="ECO:0000256" key="1">
    <source>
        <dbReference type="ARBA" id="ARBA00023015"/>
    </source>
</evidence>
<keyword evidence="2" id="KW-0238">DNA-binding</keyword>
<protein>
    <submittedName>
        <fullName evidence="6">GntR family transcriptional regulator</fullName>
    </submittedName>
</protein>
<gene>
    <name evidence="6" type="ORF">L5014_07700</name>
</gene>
<evidence type="ECO:0000256" key="2">
    <source>
        <dbReference type="ARBA" id="ARBA00023125"/>
    </source>
</evidence>
<dbReference type="Gene3D" id="1.20.120.530">
    <property type="entry name" value="GntR ligand-binding domain-like"/>
    <property type="match status" value="1"/>
</dbReference>
<dbReference type="InterPro" id="IPR008920">
    <property type="entry name" value="TF_FadR/GntR_C"/>
</dbReference>
<evidence type="ECO:0000313" key="7">
    <source>
        <dbReference type="Proteomes" id="UP001139308"/>
    </source>
</evidence>
<evidence type="ECO:0000259" key="5">
    <source>
        <dbReference type="PROSITE" id="PS50949"/>
    </source>
</evidence>
<dbReference type="CDD" id="cd07377">
    <property type="entry name" value="WHTH_GntR"/>
    <property type="match status" value="1"/>
</dbReference>